<comment type="caution">
    <text evidence="1">The sequence shown here is derived from an EMBL/GenBank/DDBJ whole genome shotgun (WGS) entry which is preliminary data.</text>
</comment>
<gene>
    <name evidence="1" type="ORF">FIB18_20650</name>
</gene>
<dbReference type="Proteomes" id="UP000313390">
    <property type="component" value="Unassembled WGS sequence"/>
</dbReference>
<name>A0A5C5CDN4_9HYPH</name>
<evidence type="ECO:0000313" key="1">
    <source>
        <dbReference type="EMBL" id="TNV09473.1"/>
    </source>
</evidence>
<dbReference type="EMBL" id="VEWK01000013">
    <property type="protein sequence ID" value="TNV09473.1"/>
    <property type="molecule type" value="Genomic_DNA"/>
</dbReference>
<reference evidence="1 2" key="1">
    <citation type="journal article" date="2011" name="Int. J. Syst. Evol. Microbiol.">
        <title>Ochrobactrum pecoris sp. nov., isolated from farm animals.</title>
        <authorList>
            <person name="Kampfer P."/>
            <person name="Huber B."/>
            <person name="Busse H.J."/>
            <person name="Scholz H.C."/>
            <person name="Tomaso H."/>
            <person name="Hotzel H."/>
            <person name="Melzer F."/>
        </authorList>
    </citation>
    <scope>NUCLEOTIDE SEQUENCE [LARGE SCALE GENOMIC DNA]</scope>
    <source>
        <strain evidence="1 2">08RB2639</strain>
    </source>
</reference>
<evidence type="ECO:0000313" key="2">
    <source>
        <dbReference type="Proteomes" id="UP000313390"/>
    </source>
</evidence>
<organism evidence="1 2">
    <name type="scientific">Brucella pecoris</name>
    <dbReference type="NCBI Taxonomy" id="867683"/>
    <lineage>
        <taxon>Bacteria</taxon>
        <taxon>Pseudomonadati</taxon>
        <taxon>Pseudomonadota</taxon>
        <taxon>Alphaproteobacteria</taxon>
        <taxon>Hyphomicrobiales</taxon>
        <taxon>Brucellaceae</taxon>
        <taxon>Brucella/Ochrobactrum group</taxon>
        <taxon>Brucella</taxon>
    </lineage>
</organism>
<dbReference type="AlphaFoldDB" id="A0A5C5CDN4"/>
<sequence length="66" mass="7657">MDFFETVEAEEMLAIIEAKFGTDARALAVAVAHEHVQFVRQFGRKPTEEERADMIDQCYCRLNKLH</sequence>
<proteinExistence type="predicted"/>
<dbReference type="RefSeq" id="WP_140022499.1">
    <property type="nucleotide sequence ID" value="NZ_JACIEX010000005.1"/>
</dbReference>
<accession>A0A5C5CDN4</accession>
<protein>
    <submittedName>
        <fullName evidence="1">Uncharacterized protein</fullName>
    </submittedName>
</protein>